<reference evidence="3" key="1">
    <citation type="journal article" date="2017" name="Proc. Natl. Acad. Sci. U.S.A.">
        <title>Simulation of Deepwater Horizon oil plume reveals substrate specialization within a complex community of hydrocarbon-degraders.</title>
        <authorList>
            <person name="Hu P."/>
            <person name="Dubinsky E.A."/>
            <person name="Probst A.J."/>
            <person name="Wang J."/>
            <person name="Sieber C.M.K."/>
            <person name="Tom L.M."/>
            <person name="Gardinali P."/>
            <person name="Banfield J.F."/>
            <person name="Atlas R.M."/>
            <person name="Andersen G.L."/>
        </authorList>
    </citation>
    <scope>NUCLEOTIDE SEQUENCE [LARGE SCALE GENOMIC DNA]</scope>
</reference>
<feature type="transmembrane region" description="Helical" evidence="1">
    <location>
        <begin position="140"/>
        <end position="160"/>
    </location>
</feature>
<dbReference type="AlphaFoldDB" id="A0A1Y5F8C0"/>
<evidence type="ECO:0008006" key="4">
    <source>
        <dbReference type="Google" id="ProtNLM"/>
    </source>
</evidence>
<accession>A0A1Y5F8C0</accession>
<evidence type="ECO:0000313" key="3">
    <source>
        <dbReference type="Proteomes" id="UP000196531"/>
    </source>
</evidence>
<name>A0A1Y5F8C0_9BACT</name>
<dbReference type="EMBL" id="MAAO01000016">
    <property type="protein sequence ID" value="OUR93133.1"/>
    <property type="molecule type" value="Genomic_DNA"/>
</dbReference>
<feature type="transmembrane region" description="Helical" evidence="1">
    <location>
        <begin position="108"/>
        <end position="128"/>
    </location>
</feature>
<evidence type="ECO:0000313" key="2">
    <source>
        <dbReference type="EMBL" id="OUR93133.1"/>
    </source>
</evidence>
<feature type="transmembrane region" description="Helical" evidence="1">
    <location>
        <begin position="33"/>
        <end position="56"/>
    </location>
</feature>
<gene>
    <name evidence="2" type="ORF">A9Q84_21770</name>
</gene>
<keyword evidence="1" id="KW-0472">Membrane</keyword>
<organism evidence="2 3">
    <name type="scientific">Halobacteriovorax marinus</name>
    <dbReference type="NCBI Taxonomy" id="97084"/>
    <lineage>
        <taxon>Bacteria</taxon>
        <taxon>Pseudomonadati</taxon>
        <taxon>Bdellovibrionota</taxon>
        <taxon>Bacteriovoracia</taxon>
        <taxon>Bacteriovoracales</taxon>
        <taxon>Halobacteriovoraceae</taxon>
        <taxon>Halobacteriovorax</taxon>
    </lineage>
</organism>
<keyword evidence="1" id="KW-0812">Transmembrane</keyword>
<keyword evidence="1" id="KW-1133">Transmembrane helix</keyword>
<protein>
    <recommendedName>
        <fullName evidence="4">Integral membrane protein</fullName>
    </recommendedName>
</protein>
<proteinExistence type="predicted"/>
<comment type="caution">
    <text evidence="2">The sequence shown here is derived from an EMBL/GenBank/DDBJ whole genome shotgun (WGS) entry which is preliminary data.</text>
</comment>
<sequence length="181" mass="20536">MANLLRSLIFLMITSVLLTAAKAHGYDLVQLSHIHLGIIVFIYTIFAQAFVMFYFIGVARLVNNINLILHSENNLAELFEEAPEDLSPYQKKVERFVHEADLCKRQTIPWTILMLVLGMIGFLLGAAHDTGMVDKSTHSGVIYGFIVSMGIGFFRQWYYLGKSHKLLRKVKGLFEIPDGQM</sequence>
<dbReference type="Proteomes" id="UP000196531">
    <property type="component" value="Unassembled WGS sequence"/>
</dbReference>
<evidence type="ECO:0000256" key="1">
    <source>
        <dbReference type="SAM" id="Phobius"/>
    </source>
</evidence>